<keyword evidence="9 15" id="KW-0560">Oxidoreductase</keyword>
<reference evidence="17" key="1">
    <citation type="journal article" date="2017" name="Parasit. Vectors">
        <title>Sialotranscriptomics of Rhipicephalus zambeziensis reveals intricate expression profiles of secretory proteins and suggests tight temporal transcriptional regulation during blood-feeding.</title>
        <authorList>
            <person name="de Castro M.H."/>
            <person name="de Klerk D."/>
            <person name="Pienaar R."/>
            <person name="Rees D.J.G."/>
            <person name="Mans B.J."/>
        </authorList>
    </citation>
    <scope>NUCLEOTIDE SEQUENCE</scope>
    <source>
        <tissue evidence="17">Salivary glands</tissue>
    </source>
</reference>
<dbReference type="AlphaFoldDB" id="A0A224YR46"/>
<dbReference type="GO" id="GO:0008395">
    <property type="term" value="F:steroid hydroxylase activity"/>
    <property type="evidence" value="ECO:0007669"/>
    <property type="project" value="TreeGrafter"/>
</dbReference>
<dbReference type="InterPro" id="IPR036396">
    <property type="entry name" value="Cyt_P450_sf"/>
</dbReference>
<dbReference type="PRINTS" id="PR00463">
    <property type="entry name" value="EP450I"/>
</dbReference>
<dbReference type="InterPro" id="IPR002401">
    <property type="entry name" value="Cyt_P450_E_grp-I"/>
</dbReference>
<keyword evidence="16" id="KW-1133">Transmembrane helix</keyword>
<dbReference type="PANTHER" id="PTHR24302:SF15">
    <property type="entry name" value="FATTY-ACID PEROXYGENASE"/>
    <property type="match status" value="1"/>
</dbReference>
<evidence type="ECO:0000256" key="11">
    <source>
        <dbReference type="ARBA" id="ARBA00023033"/>
    </source>
</evidence>
<comment type="cofactor">
    <cofactor evidence="1 14">
        <name>heme</name>
        <dbReference type="ChEBI" id="CHEBI:30413"/>
    </cofactor>
</comment>
<keyword evidence="7" id="KW-0256">Endoplasmic reticulum</keyword>
<evidence type="ECO:0000256" key="8">
    <source>
        <dbReference type="ARBA" id="ARBA00022848"/>
    </source>
</evidence>
<feature type="transmembrane region" description="Helical" evidence="16">
    <location>
        <begin position="52"/>
        <end position="72"/>
    </location>
</feature>
<evidence type="ECO:0000256" key="6">
    <source>
        <dbReference type="ARBA" id="ARBA00022723"/>
    </source>
</evidence>
<keyword evidence="11 15" id="KW-0503">Monooxygenase</keyword>
<evidence type="ECO:0000313" key="17">
    <source>
        <dbReference type="EMBL" id="MAA18229.1"/>
    </source>
</evidence>
<feature type="transmembrane region" description="Helical" evidence="16">
    <location>
        <begin position="257"/>
        <end position="276"/>
    </location>
</feature>
<dbReference type="SUPFAM" id="SSF48264">
    <property type="entry name" value="Cytochrome P450"/>
    <property type="match status" value="1"/>
</dbReference>
<keyword evidence="16" id="KW-0812">Transmembrane</keyword>
<dbReference type="PRINTS" id="PR00385">
    <property type="entry name" value="P450"/>
</dbReference>
<evidence type="ECO:0000256" key="3">
    <source>
        <dbReference type="ARBA" id="ARBA00004406"/>
    </source>
</evidence>
<evidence type="ECO:0000256" key="10">
    <source>
        <dbReference type="ARBA" id="ARBA00023004"/>
    </source>
</evidence>
<keyword evidence="8" id="KW-0492">Microsome</keyword>
<keyword evidence="5 14" id="KW-0349">Heme</keyword>
<dbReference type="Pfam" id="PF00067">
    <property type="entry name" value="p450"/>
    <property type="match status" value="1"/>
</dbReference>
<evidence type="ECO:0000256" key="12">
    <source>
        <dbReference type="ARBA" id="ARBA00023136"/>
    </source>
</evidence>
<comment type="function">
    <text evidence="13">Cytochromes P450 are a group of heme-thiolate monooxygenases. They oxidize a variety of structurally unrelated compounds, including steroids, fatty acids, and xenobiotics.</text>
</comment>
<protein>
    <submittedName>
        <fullName evidence="17">Cytochrome P450 family 3 subfamily A</fullName>
    </submittedName>
</protein>
<feature type="binding site" description="axial binding residue" evidence="14">
    <location>
        <position position="513"/>
    </location>
    <ligand>
        <name>heme</name>
        <dbReference type="ChEBI" id="CHEBI:30413"/>
    </ligand>
    <ligandPart>
        <name>Fe</name>
        <dbReference type="ChEBI" id="CHEBI:18248"/>
    </ligandPart>
</feature>
<dbReference type="GO" id="GO:0005789">
    <property type="term" value="C:endoplasmic reticulum membrane"/>
    <property type="evidence" value="ECO:0007669"/>
    <property type="project" value="UniProtKB-SubCell"/>
</dbReference>
<dbReference type="EMBL" id="GFPF01007083">
    <property type="protein sequence ID" value="MAA18229.1"/>
    <property type="molecule type" value="Transcribed_RNA"/>
</dbReference>
<evidence type="ECO:0000256" key="2">
    <source>
        <dbReference type="ARBA" id="ARBA00004174"/>
    </source>
</evidence>
<comment type="subcellular location">
    <subcellularLocation>
        <location evidence="3">Endoplasmic reticulum membrane</location>
        <topology evidence="3">Peripheral membrane protein</topology>
    </subcellularLocation>
    <subcellularLocation>
        <location evidence="2">Microsome membrane</location>
        <topology evidence="2">Peripheral membrane protein</topology>
    </subcellularLocation>
</comment>
<keyword evidence="12 16" id="KW-0472">Membrane</keyword>
<evidence type="ECO:0000256" key="13">
    <source>
        <dbReference type="ARBA" id="ARBA00043906"/>
    </source>
</evidence>
<dbReference type="InterPro" id="IPR001128">
    <property type="entry name" value="Cyt_P450"/>
</dbReference>
<dbReference type="GO" id="GO:0020037">
    <property type="term" value="F:heme binding"/>
    <property type="evidence" value="ECO:0007669"/>
    <property type="project" value="InterPro"/>
</dbReference>
<dbReference type="InterPro" id="IPR017972">
    <property type="entry name" value="Cyt_P450_CS"/>
</dbReference>
<name>A0A224YR46_9ACAR</name>
<evidence type="ECO:0000256" key="9">
    <source>
        <dbReference type="ARBA" id="ARBA00023002"/>
    </source>
</evidence>
<dbReference type="PANTHER" id="PTHR24302">
    <property type="entry name" value="CYTOCHROME P450 FAMILY 3"/>
    <property type="match status" value="1"/>
</dbReference>
<evidence type="ECO:0000256" key="16">
    <source>
        <dbReference type="SAM" id="Phobius"/>
    </source>
</evidence>
<accession>A0A224YR46</accession>
<dbReference type="PROSITE" id="PS00086">
    <property type="entry name" value="CYTOCHROME_P450"/>
    <property type="match status" value="1"/>
</dbReference>
<dbReference type="GO" id="GO:0016705">
    <property type="term" value="F:oxidoreductase activity, acting on paired donors, with incorporation or reduction of molecular oxygen"/>
    <property type="evidence" value="ECO:0007669"/>
    <property type="project" value="InterPro"/>
</dbReference>
<evidence type="ECO:0000256" key="15">
    <source>
        <dbReference type="RuleBase" id="RU000461"/>
    </source>
</evidence>
<dbReference type="Gene3D" id="1.10.630.10">
    <property type="entry name" value="Cytochrome P450"/>
    <property type="match status" value="1"/>
</dbReference>
<evidence type="ECO:0000256" key="14">
    <source>
        <dbReference type="PIRSR" id="PIRSR602401-1"/>
    </source>
</evidence>
<evidence type="ECO:0000256" key="5">
    <source>
        <dbReference type="ARBA" id="ARBA00022617"/>
    </source>
</evidence>
<dbReference type="FunFam" id="1.10.630.10:FF:000042">
    <property type="entry name" value="Cytochrome P450"/>
    <property type="match status" value="1"/>
</dbReference>
<comment type="similarity">
    <text evidence="4 15">Belongs to the cytochrome P450 family.</text>
</comment>
<proteinExistence type="inferred from homology"/>
<organism evidence="17">
    <name type="scientific">Rhipicephalus zambeziensis</name>
    <dbReference type="NCBI Taxonomy" id="60191"/>
    <lineage>
        <taxon>Eukaryota</taxon>
        <taxon>Metazoa</taxon>
        <taxon>Ecdysozoa</taxon>
        <taxon>Arthropoda</taxon>
        <taxon>Chelicerata</taxon>
        <taxon>Arachnida</taxon>
        <taxon>Acari</taxon>
        <taxon>Parasitiformes</taxon>
        <taxon>Ixodida</taxon>
        <taxon>Ixodoidea</taxon>
        <taxon>Ixodidae</taxon>
        <taxon>Rhipicephalinae</taxon>
        <taxon>Rhipicephalus</taxon>
        <taxon>Rhipicephalus</taxon>
    </lineage>
</organism>
<evidence type="ECO:0000256" key="7">
    <source>
        <dbReference type="ARBA" id="ARBA00022824"/>
    </source>
</evidence>
<sequence length="568" mass="64043">MLRIRYFAVVRKSASTASARAPSPEFFLLLSQVVEATSEVLDTPQDGAMELIGLPDWLLLAATAVILLYLYVGRHRNYWKTQNIPQEDFSLIIGPAMRLLLRPFHENDTMRYQKYGRVFGIYEGSQPTLLVGEPELVKQVLVKDFPLLCNRRQLKFFDPLLDNMMSIAPVERWRKIRPSASPAFTTGKLRRMNEMIQACAEISSEHLKKAAEQKEDICIKQFYSYYALDVIARCAFGTKLDSHSDVTNEFVTKARKAFSGGITLPLVMFFLLPGLMKALKIKPLNSDAFEYFKDVSVNIIKNRKQKQCRQEDFLQLMMDAREGALQESAESNTTKESSEIFNLDSEIKNDIACVSKALSEDEALAQCVLFFLAGQDTTSSVIAFAIYSLALNPEVQDKLRKEADECFATHGKEPSLDAISKLPYLHCVVSETLRMYPPAPRLERSALEDYILGDTGVRVPKGCVVGVPVYAMHYDPEFFPNPEKFDPDRFSEENVGSIRPYTYLPFGAGPRNCIGMRFALQAVKLSLLHSVHSVQFVPTEKTDVPLKFAIGLGILNTKNIIVGVRERP</sequence>
<evidence type="ECO:0000256" key="1">
    <source>
        <dbReference type="ARBA" id="ARBA00001971"/>
    </source>
</evidence>
<dbReference type="InterPro" id="IPR050705">
    <property type="entry name" value="Cytochrome_P450_3A"/>
</dbReference>
<keyword evidence="6 14" id="KW-0479">Metal-binding</keyword>
<dbReference type="GO" id="GO:0005506">
    <property type="term" value="F:iron ion binding"/>
    <property type="evidence" value="ECO:0007669"/>
    <property type="project" value="InterPro"/>
</dbReference>
<evidence type="ECO:0000256" key="4">
    <source>
        <dbReference type="ARBA" id="ARBA00010617"/>
    </source>
</evidence>
<dbReference type="CDD" id="cd11055">
    <property type="entry name" value="CYP3A-like"/>
    <property type="match status" value="1"/>
</dbReference>
<keyword evidence="10 14" id="KW-0408">Iron</keyword>